<dbReference type="KEGG" id="agi:FSB73_01135"/>
<accession>A0A5B8VFZ9</accession>
<sequence length="68" mass="7539">MDNKKEILESEEEEILIEAGKSAAARAIRISKALNLPIHYIKDGKLIEALPDGSTRIIKVIPRVVSKD</sequence>
<gene>
    <name evidence="1" type="ORF">FSB73_01135</name>
</gene>
<dbReference type="OrthoDB" id="9948997at2"/>
<dbReference type="Proteomes" id="UP000321291">
    <property type="component" value="Chromosome"/>
</dbReference>
<name>A0A5B8VFZ9_9BACT</name>
<proteinExistence type="predicted"/>
<dbReference type="EMBL" id="CP042434">
    <property type="protein sequence ID" value="QEC70517.1"/>
    <property type="molecule type" value="Genomic_DNA"/>
</dbReference>
<dbReference type="RefSeq" id="WP_146779780.1">
    <property type="nucleotide sequence ID" value="NZ_CP042434.1"/>
</dbReference>
<organism evidence="1 2">
    <name type="scientific">Arachidicoccus ginsenosidivorans</name>
    <dbReference type="NCBI Taxonomy" id="496057"/>
    <lineage>
        <taxon>Bacteria</taxon>
        <taxon>Pseudomonadati</taxon>
        <taxon>Bacteroidota</taxon>
        <taxon>Chitinophagia</taxon>
        <taxon>Chitinophagales</taxon>
        <taxon>Chitinophagaceae</taxon>
        <taxon>Arachidicoccus</taxon>
    </lineage>
</organism>
<protein>
    <submittedName>
        <fullName evidence="1">Uncharacterized protein</fullName>
    </submittedName>
</protein>
<evidence type="ECO:0000313" key="1">
    <source>
        <dbReference type="EMBL" id="QEC70517.1"/>
    </source>
</evidence>
<keyword evidence="2" id="KW-1185">Reference proteome</keyword>
<dbReference type="AlphaFoldDB" id="A0A5B8VFZ9"/>
<evidence type="ECO:0000313" key="2">
    <source>
        <dbReference type="Proteomes" id="UP000321291"/>
    </source>
</evidence>
<reference evidence="1 2" key="1">
    <citation type="journal article" date="2017" name="Int. J. Syst. Evol. Microbiol.">
        <title>Arachidicoccus ginsenosidivorans sp. nov., with ginsenoside-converting activity isolated from ginseng cultivating soil.</title>
        <authorList>
            <person name="Siddiqi M.Z."/>
            <person name="Aslam Z."/>
            <person name="Im W.T."/>
        </authorList>
    </citation>
    <scope>NUCLEOTIDE SEQUENCE [LARGE SCALE GENOMIC DNA]</scope>
    <source>
        <strain evidence="1 2">Gsoil 809</strain>
    </source>
</reference>